<evidence type="ECO:0000256" key="6">
    <source>
        <dbReference type="ARBA" id="ARBA00022490"/>
    </source>
</evidence>
<accession>A0A7J7NFB1</accession>
<name>A0A7J7NFB1_9MAGN</name>
<dbReference type="GO" id="GO:0002098">
    <property type="term" value="P:tRNA wobble uridine modification"/>
    <property type="evidence" value="ECO:0007669"/>
    <property type="project" value="InterPro"/>
</dbReference>
<keyword evidence="8" id="KW-0539">Nucleus</keyword>
<evidence type="ECO:0000256" key="4">
    <source>
        <dbReference type="ARBA" id="ARBA00009567"/>
    </source>
</evidence>
<dbReference type="GO" id="GO:0000049">
    <property type="term" value="F:tRNA binding"/>
    <property type="evidence" value="ECO:0007669"/>
    <property type="project" value="TreeGrafter"/>
</dbReference>
<evidence type="ECO:0000256" key="9">
    <source>
        <dbReference type="SAM" id="MobiDB-lite"/>
    </source>
</evidence>
<evidence type="ECO:0000256" key="1">
    <source>
        <dbReference type="ARBA" id="ARBA00004123"/>
    </source>
</evidence>
<comment type="pathway">
    <text evidence="3">tRNA modification; 5-methoxycarbonylmethyl-2-thiouridine-tRNA biosynthesis.</text>
</comment>
<comment type="caution">
    <text evidence="10">The sequence shown here is derived from an EMBL/GenBank/DDBJ whole genome shotgun (WGS) entry which is preliminary data.</text>
</comment>
<reference evidence="10 11" key="1">
    <citation type="journal article" date="2020" name="IScience">
        <title>Genome Sequencing of the Endangered Kingdonia uniflora (Circaeasteraceae, Ranunculales) Reveals Potential Mechanisms of Evolutionary Specialization.</title>
        <authorList>
            <person name="Sun Y."/>
            <person name="Deng T."/>
            <person name="Zhang A."/>
            <person name="Moore M.J."/>
            <person name="Landis J.B."/>
            <person name="Lin N."/>
            <person name="Zhang H."/>
            <person name="Zhang X."/>
            <person name="Huang J."/>
            <person name="Zhang X."/>
            <person name="Sun H."/>
            <person name="Wang H."/>
        </authorList>
    </citation>
    <scope>NUCLEOTIDE SEQUENCE [LARGE SCALE GENOMIC DNA]</scope>
    <source>
        <strain evidence="10">TB1705</strain>
        <tissue evidence="10">Leaf</tissue>
    </source>
</reference>
<proteinExistence type="inferred from homology"/>
<feature type="compositionally biased region" description="Acidic residues" evidence="9">
    <location>
        <begin position="343"/>
        <end position="358"/>
    </location>
</feature>
<dbReference type="CDD" id="cd19496">
    <property type="entry name" value="Elp5"/>
    <property type="match status" value="1"/>
</dbReference>
<organism evidence="10 11">
    <name type="scientific">Kingdonia uniflora</name>
    <dbReference type="NCBI Taxonomy" id="39325"/>
    <lineage>
        <taxon>Eukaryota</taxon>
        <taxon>Viridiplantae</taxon>
        <taxon>Streptophyta</taxon>
        <taxon>Embryophyta</taxon>
        <taxon>Tracheophyta</taxon>
        <taxon>Spermatophyta</taxon>
        <taxon>Magnoliopsida</taxon>
        <taxon>Ranunculales</taxon>
        <taxon>Circaeasteraceae</taxon>
        <taxon>Kingdonia</taxon>
    </lineage>
</organism>
<feature type="region of interest" description="Disordered" evidence="9">
    <location>
        <begin position="327"/>
        <end position="358"/>
    </location>
</feature>
<keyword evidence="7" id="KW-0819">tRNA processing</keyword>
<evidence type="ECO:0000256" key="7">
    <source>
        <dbReference type="ARBA" id="ARBA00022694"/>
    </source>
</evidence>
<comment type="subcellular location">
    <subcellularLocation>
        <location evidence="2">Cytoplasm</location>
    </subcellularLocation>
    <subcellularLocation>
        <location evidence="1">Nucleus</location>
    </subcellularLocation>
</comment>
<evidence type="ECO:0000256" key="8">
    <source>
        <dbReference type="ARBA" id="ARBA00023242"/>
    </source>
</evidence>
<dbReference type="PANTHER" id="PTHR15641">
    <property type="entry name" value="ELONGATOR COMPLEX PROTEIN 5"/>
    <property type="match status" value="1"/>
</dbReference>
<evidence type="ECO:0000256" key="2">
    <source>
        <dbReference type="ARBA" id="ARBA00004496"/>
    </source>
</evidence>
<keyword evidence="6" id="KW-0963">Cytoplasm</keyword>
<gene>
    <name evidence="10" type="ORF">GIB67_012587</name>
</gene>
<dbReference type="EMBL" id="JACGCM010000816">
    <property type="protein sequence ID" value="KAF6165690.1"/>
    <property type="molecule type" value="Genomic_DNA"/>
</dbReference>
<dbReference type="GO" id="GO:0005634">
    <property type="term" value="C:nucleus"/>
    <property type="evidence" value="ECO:0007669"/>
    <property type="project" value="UniProtKB-SubCell"/>
</dbReference>
<keyword evidence="11" id="KW-1185">Reference proteome</keyword>
<comment type="similarity">
    <text evidence="4">Belongs to the ELP5 family.</text>
</comment>
<dbReference type="InterPro" id="IPR019519">
    <property type="entry name" value="Elp5"/>
</dbReference>
<sequence length="358" mass="40104">MAEWVCRALRDGSLEGEHAPALTIKDSISSAFGFDAFTHVLCSMVSNIIAGKSQARGVVLAVFDKSPSFYVDLLKRRTISVVSLDKWIRILDCYSDPLGWKDGSTESVNPIVTIYKDVRDLDKLFSSIVGLGKGMVDQGKVRFSVAIDSASVILRHASLSSVAGLVTNLRSHDHVSCLFWLIHSDLQEARATAVLEYTSSMVASLEPMVLSTEKSIFSLEQNSRKGKFHVRTKRRNGRVKIMCEEYHVEQGDINFKESSGNENLNQNLLPKLQFNLQLSEKELADRKNVVLPFEHQGDGQTIEIYDGRRSLPTVQHDLMTSEKLCTETEHGKGEIHYLRDSDDERPDSDEDPDDDLDI</sequence>
<dbReference type="GO" id="GO:0005829">
    <property type="term" value="C:cytosol"/>
    <property type="evidence" value="ECO:0007669"/>
    <property type="project" value="TreeGrafter"/>
</dbReference>
<dbReference type="UniPathway" id="UPA00988"/>
<dbReference type="PANTHER" id="PTHR15641:SF1">
    <property type="entry name" value="ELONGATOR COMPLEX PROTEIN 5"/>
    <property type="match status" value="1"/>
</dbReference>
<dbReference type="Proteomes" id="UP000541444">
    <property type="component" value="Unassembled WGS sequence"/>
</dbReference>
<protein>
    <recommendedName>
        <fullName evidence="5">Elongator complex protein 5</fullName>
    </recommendedName>
</protein>
<evidence type="ECO:0000256" key="5">
    <source>
        <dbReference type="ARBA" id="ARBA00020264"/>
    </source>
</evidence>
<feature type="compositionally biased region" description="Basic and acidic residues" evidence="9">
    <location>
        <begin position="327"/>
        <end position="342"/>
    </location>
</feature>
<dbReference type="Pfam" id="PF10483">
    <property type="entry name" value="Elong_Iki1"/>
    <property type="match status" value="1"/>
</dbReference>
<dbReference type="AlphaFoldDB" id="A0A7J7NFB1"/>
<dbReference type="GO" id="GO:0033588">
    <property type="term" value="C:elongator holoenzyme complex"/>
    <property type="evidence" value="ECO:0007669"/>
    <property type="project" value="InterPro"/>
</dbReference>
<dbReference type="OrthoDB" id="166907at2759"/>
<evidence type="ECO:0000256" key="3">
    <source>
        <dbReference type="ARBA" id="ARBA00005043"/>
    </source>
</evidence>
<evidence type="ECO:0000313" key="11">
    <source>
        <dbReference type="Proteomes" id="UP000541444"/>
    </source>
</evidence>
<evidence type="ECO:0000313" key="10">
    <source>
        <dbReference type="EMBL" id="KAF6165690.1"/>
    </source>
</evidence>